<dbReference type="InterPro" id="IPR039418">
    <property type="entry name" value="LexA-like"/>
</dbReference>
<name>A0A917C5I3_9PROT</name>
<keyword evidence="3" id="KW-1185">Reference proteome</keyword>
<evidence type="ECO:0000259" key="1">
    <source>
        <dbReference type="Pfam" id="PF00717"/>
    </source>
</evidence>
<dbReference type="CDD" id="cd06529">
    <property type="entry name" value="S24_LexA-like"/>
    <property type="match status" value="1"/>
</dbReference>
<accession>A0A917C5I3</accession>
<comment type="caution">
    <text evidence="2">The sequence shown here is derived from an EMBL/GenBank/DDBJ whole genome shotgun (WGS) entry which is preliminary data.</text>
</comment>
<reference evidence="2" key="2">
    <citation type="submission" date="2020-09" db="EMBL/GenBank/DDBJ databases">
        <authorList>
            <person name="Sun Q."/>
            <person name="Zhou Y."/>
        </authorList>
    </citation>
    <scope>NUCLEOTIDE SEQUENCE</scope>
    <source>
        <strain evidence="2">CGMCC 1.15254</strain>
    </source>
</reference>
<dbReference type="RefSeq" id="WP_188666066.1">
    <property type="nucleotide sequence ID" value="NZ_BMHV01000021.1"/>
</dbReference>
<organism evidence="2 3">
    <name type="scientific">Terasakiella brassicae</name>
    <dbReference type="NCBI Taxonomy" id="1634917"/>
    <lineage>
        <taxon>Bacteria</taxon>
        <taxon>Pseudomonadati</taxon>
        <taxon>Pseudomonadota</taxon>
        <taxon>Alphaproteobacteria</taxon>
        <taxon>Rhodospirillales</taxon>
        <taxon>Terasakiellaceae</taxon>
        <taxon>Terasakiella</taxon>
    </lineage>
</organism>
<dbReference type="Proteomes" id="UP000632498">
    <property type="component" value="Unassembled WGS sequence"/>
</dbReference>
<gene>
    <name evidence="2" type="ORF">GCM10011332_26290</name>
</gene>
<reference evidence="2" key="1">
    <citation type="journal article" date="2014" name="Int. J. Syst. Evol. Microbiol.">
        <title>Complete genome sequence of Corynebacterium casei LMG S-19264T (=DSM 44701T), isolated from a smear-ripened cheese.</title>
        <authorList>
            <consortium name="US DOE Joint Genome Institute (JGI-PGF)"/>
            <person name="Walter F."/>
            <person name="Albersmeier A."/>
            <person name="Kalinowski J."/>
            <person name="Ruckert C."/>
        </authorList>
    </citation>
    <scope>NUCLEOTIDE SEQUENCE</scope>
    <source>
        <strain evidence="2">CGMCC 1.15254</strain>
    </source>
</reference>
<dbReference type="AlphaFoldDB" id="A0A917C5I3"/>
<dbReference type="EMBL" id="BMHV01000021">
    <property type="protein sequence ID" value="GGF71049.1"/>
    <property type="molecule type" value="Genomic_DNA"/>
</dbReference>
<evidence type="ECO:0000313" key="3">
    <source>
        <dbReference type="Proteomes" id="UP000632498"/>
    </source>
</evidence>
<protein>
    <recommendedName>
        <fullName evidence="1">Peptidase S24/S26A/S26B/S26C domain-containing protein</fullName>
    </recommendedName>
</protein>
<dbReference type="Pfam" id="PF00717">
    <property type="entry name" value="Peptidase_S24"/>
    <property type="match status" value="1"/>
</dbReference>
<feature type="domain" description="Peptidase S24/S26A/S26B/S26C" evidence="1">
    <location>
        <begin position="154"/>
        <end position="250"/>
    </location>
</feature>
<dbReference type="InterPro" id="IPR015927">
    <property type="entry name" value="Peptidase_S24_S26A/B/C"/>
</dbReference>
<dbReference type="Gene3D" id="2.10.109.10">
    <property type="entry name" value="Umud Fragment, subunit A"/>
    <property type="match status" value="1"/>
</dbReference>
<sequence>MSNHQEILRTKAFIRELEKISGWTISRMAKDAGFAHTTLSRFMKTENPKHNVKFSTLSAIANNLLNKVESQVSLKSHQIVERLLEENDGILPIGLAPEDIEKVWYLAQAIEKFGIPTKGNESVPSYSPKELRIVELAAADEWRPEYIHSLSTETIKTVPYPYKLYPDTVVGIEILDNSMNKRFPKGSILICTPDSKGAIQEIGKYYIFARYNEETERTEISCKRLEKDDEGNLWLYPESTDPRHIPISLDNDLKNKNGTTQVHFSTDIIAHIIGAIVKF</sequence>
<proteinExistence type="predicted"/>
<evidence type="ECO:0000313" key="2">
    <source>
        <dbReference type="EMBL" id="GGF71049.1"/>
    </source>
</evidence>
<dbReference type="InterPro" id="IPR001387">
    <property type="entry name" value="Cro/C1-type_HTH"/>
</dbReference>
<dbReference type="CDD" id="cd00093">
    <property type="entry name" value="HTH_XRE"/>
    <property type="match status" value="1"/>
</dbReference>